<dbReference type="Proteomes" id="UP000003779">
    <property type="component" value="Chromosome"/>
</dbReference>
<dbReference type="EMBL" id="CP003788">
    <property type="protein sequence ID" value="AFR07892.1"/>
    <property type="molecule type" value="Genomic_DNA"/>
</dbReference>
<gene>
    <name evidence="2" type="ordered locus">B005_2001</name>
</gene>
<dbReference type="STRING" id="1205910.B005_2001"/>
<dbReference type="PATRIC" id="fig|1205910.3.peg.1893"/>
<evidence type="ECO:0000256" key="1">
    <source>
        <dbReference type="SAM" id="MobiDB-lite"/>
    </source>
</evidence>
<organism evidence="2 3">
    <name type="scientific">Nocardiopsis alba (strain ATCC BAA-2165 / BE74)</name>
    <dbReference type="NCBI Taxonomy" id="1205910"/>
    <lineage>
        <taxon>Bacteria</taxon>
        <taxon>Bacillati</taxon>
        <taxon>Actinomycetota</taxon>
        <taxon>Actinomycetes</taxon>
        <taxon>Streptosporangiales</taxon>
        <taxon>Nocardiopsidaceae</taxon>
        <taxon>Nocardiopsis</taxon>
    </lineage>
</organism>
<evidence type="ECO:0000313" key="3">
    <source>
        <dbReference type="Proteomes" id="UP000003779"/>
    </source>
</evidence>
<reference evidence="3" key="2">
    <citation type="submission" date="2012-08" db="EMBL/GenBank/DDBJ databases">
        <title>Whole-genome sequence of Nocardiopsis alba strain ATCC BAA-2165 associated with honeybees.</title>
        <authorList>
            <person name="Qiao J."/>
            <person name="Chen L."/>
            <person name="Li Y."/>
            <person name="Wang J."/>
            <person name="Zhang W."/>
            <person name="Chen S."/>
        </authorList>
    </citation>
    <scope>NUCLEOTIDE SEQUENCE [LARGE SCALE GENOMIC DNA]</scope>
    <source>
        <strain evidence="3">ATCC BAA-2165 / BE74</strain>
    </source>
</reference>
<evidence type="ECO:0000313" key="2">
    <source>
        <dbReference type="EMBL" id="AFR07892.1"/>
    </source>
</evidence>
<dbReference type="HOGENOM" id="CLU_3186411_0_0_11"/>
<name>J7LBM0_NOCAA</name>
<reference evidence="2 3" key="1">
    <citation type="journal article" date="2012" name="J. Bacteriol.">
        <title>Whole-Genome Sequence of Nocardiopsis alba Strain ATCC BAA-2165, Associated with Honeybees.</title>
        <authorList>
            <person name="Qiao J."/>
            <person name="Chen L."/>
            <person name="Li Y."/>
            <person name="Wang J."/>
            <person name="Zhang W."/>
            <person name="Chen S."/>
        </authorList>
    </citation>
    <scope>NUCLEOTIDE SEQUENCE [LARGE SCALE GENOMIC DNA]</scope>
    <source>
        <strain evidence="3">ATCC BAA-2165 / BE74</strain>
    </source>
</reference>
<protein>
    <submittedName>
        <fullName evidence="2">Uncharacterized protein</fullName>
    </submittedName>
</protein>
<accession>J7LBM0</accession>
<sequence>MAMPERSGGEQSGHDGATVPDRRSIGWVKFSTGGRKPVDNLWKAPL</sequence>
<feature type="region of interest" description="Disordered" evidence="1">
    <location>
        <begin position="1"/>
        <end position="46"/>
    </location>
</feature>
<dbReference type="KEGG" id="nal:B005_2001"/>
<dbReference type="AlphaFoldDB" id="J7LBM0"/>
<proteinExistence type="predicted"/>